<evidence type="ECO:0000313" key="3">
    <source>
        <dbReference type="Proteomes" id="UP000321245"/>
    </source>
</evidence>
<proteinExistence type="predicted"/>
<dbReference type="InterPro" id="IPR055507">
    <property type="entry name" value="DUF7079"/>
</dbReference>
<protein>
    <recommendedName>
        <fullName evidence="1">DUF7079 domain-containing protein</fullName>
    </recommendedName>
</protein>
<sequence>MKFIKLLFSRNNKPGNSWRLFSTSKSEAAELFVSMGQLTIGDTFLKIDNYPFEPSVAYQQSIFKTNQIEDIDYTSYPPTCRLGNELIFLPAEKKTELKEFASKHNIKTVERPMIWEWILEPFLDTEFTPETDHKLTKILENYGLTADQIKSLRTEVETQMLKYNFDTMLWEWCGFNASDVLRAMRTAYKKEAYEDFYKRVMEIALLTKKASK</sequence>
<dbReference type="EMBL" id="BJXC01000001">
    <property type="protein sequence ID" value="GEM50541.1"/>
    <property type="molecule type" value="Genomic_DNA"/>
</dbReference>
<dbReference type="RefSeq" id="WP_033422492.1">
    <property type="nucleotide sequence ID" value="NZ_BJXC01000001.1"/>
</dbReference>
<evidence type="ECO:0000259" key="1">
    <source>
        <dbReference type="Pfam" id="PF23296"/>
    </source>
</evidence>
<dbReference type="Proteomes" id="UP000321245">
    <property type="component" value="Unassembled WGS sequence"/>
</dbReference>
<dbReference type="OrthoDB" id="4554121at2"/>
<feature type="domain" description="DUF7079" evidence="1">
    <location>
        <begin position="111"/>
        <end position="200"/>
    </location>
</feature>
<reference evidence="2 3" key="1">
    <citation type="submission" date="2019-07" db="EMBL/GenBank/DDBJ databases">
        <title>Whole genome shotgun sequence of Empedobacter brevis NBRC 14943.</title>
        <authorList>
            <person name="Hosoyama A."/>
            <person name="Uohara A."/>
            <person name="Ohji S."/>
            <person name="Ichikawa N."/>
        </authorList>
    </citation>
    <scope>NUCLEOTIDE SEQUENCE [LARGE SCALE GENOMIC DNA]</scope>
    <source>
        <strain evidence="2 3">NBRC 14943</strain>
    </source>
</reference>
<organism evidence="2 3">
    <name type="scientific">Empedobacter brevis NBRC 14943 = ATCC 43319</name>
    <dbReference type="NCBI Taxonomy" id="1218108"/>
    <lineage>
        <taxon>Bacteria</taxon>
        <taxon>Pseudomonadati</taxon>
        <taxon>Bacteroidota</taxon>
        <taxon>Flavobacteriia</taxon>
        <taxon>Flavobacteriales</taxon>
        <taxon>Weeksellaceae</taxon>
        <taxon>Empedobacter</taxon>
    </lineage>
</organism>
<dbReference type="AlphaFoldDB" id="A0A511NDY4"/>
<comment type="caution">
    <text evidence="2">The sequence shown here is derived from an EMBL/GenBank/DDBJ whole genome shotgun (WGS) entry which is preliminary data.</text>
</comment>
<dbReference type="STRING" id="1218108.GCA_000382425_00330"/>
<keyword evidence="3" id="KW-1185">Reference proteome</keyword>
<evidence type="ECO:0000313" key="2">
    <source>
        <dbReference type="EMBL" id="GEM50541.1"/>
    </source>
</evidence>
<gene>
    <name evidence="2" type="ORF">EB1_03310</name>
</gene>
<name>A0A511NDY4_9FLAO</name>
<dbReference type="GeneID" id="84648622"/>
<dbReference type="Pfam" id="PF23296">
    <property type="entry name" value="DUF7079"/>
    <property type="match status" value="1"/>
</dbReference>
<accession>A0A511NDY4</accession>